<dbReference type="GO" id="GO:0046872">
    <property type="term" value="F:metal ion binding"/>
    <property type="evidence" value="ECO:0007669"/>
    <property type="project" value="UniProtKB-KW"/>
</dbReference>
<dbReference type="Proteomes" id="UP000077202">
    <property type="component" value="Unassembled WGS sequence"/>
</dbReference>
<feature type="domain" description="HMA" evidence="2">
    <location>
        <begin position="71"/>
        <end position="134"/>
    </location>
</feature>
<dbReference type="PROSITE" id="PS50846">
    <property type="entry name" value="HMA_2"/>
    <property type="match status" value="1"/>
</dbReference>
<evidence type="ECO:0000313" key="4">
    <source>
        <dbReference type="Proteomes" id="UP000077202"/>
    </source>
</evidence>
<reference evidence="3" key="1">
    <citation type="submission" date="2016-03" db="EMBL/GenBank/DDBJ databases">
        <title>Mechanisms controlling the formation of the plant cell surface in tip-growing cells are functionally conserved among land plants.</title>
        <authorList>
            <person name="Honkanen S."/>
            <person name="Jones V.A."/>
            <person name="Morieri G."/>
            <person name="Champion C."/>
            <person name="Hetherington A.J."/>
            <person name="Kelly S."/>
            <person name="Saint-Marcoux D."/>
            <person name="Proust H."/>
            <person name="Prescott H."/>
            <person name="Dolan L."/>
        </authorList>
    </citation>
    <scope>NUCLEOTIDE SEQUENCE [LARGE SCALE GENOMIC DNA]</scope>
    <source>
        <tissue evidence="3">Whole gametophyte</tissue>
    </source>
</reference>
<evidence type="ECO:0000259" key="2">
    <source>
        <dbReference type="PROSITE" id="PS50846"/>
    </source>
</evidence>
<proteinExistence type="predicted"/>
<keyword evidence="4" id="KW-1185">Reference proteome</keyword>
<sequence length="139" mass="15240">MMKQAFPVSVVDGHGCRLEELSRSVFWPLKELIVGLGRQIRVFSHIFSGCLLPTRPFGSRCLTKPVMAFCIQTVVLKVGMSCESCVGAVKRAIAKMDGVVSSDVDIKEQKVTIVGNVKADEVLEKVSKTGKPTEFWPKA</sequence>
<dbReference type="FunFam" id="3.30.70.100:FF:000008">
    <property type="entry name" value="Copper transport protein ATOX1"/>
    <property type="match status" value="1"/>
</dbReference>
<protein>
    <recommendedName>
        <fullName evidence="2">HMA domain-containing protein</fullName>
    </recommendedName>
</protein>
<dbReference type="PANTHER" id="PTHR22814:SF287">
    <property type="entry name" value="COPPER TRANSPORT PROTEIN ATX1"/>
    <property type="match status" value="1"/>
</dbReference>
<dbReference type="PANTHER" id="PTHR22814">
    <property type="entry name" value="COPPER TRANSPORT PROTEIN ATOX1-RELATED"/>
    <property type="match status" value="1"/>
</dbReference>
<organism evidence="3 4">
    <name type="scientific">Marchantia polymorpha subsp. ruderalis</name>
    <dbReference type="NCBI Taxonomy" id="1480154"/>
    <lineage>
        <taxon>Eukaryota</taxon>
        <taxon>Viridiplantae</taxon>
        <taxon>Streptophyta</taxon>
        <taxon>Embryophyta</taxon>
        <taxon>Marchantiophyta</taxon>
        <taxon>Marchantiopsida</taxon>
        <taxon>Marchantiidae</taxon>
        <taxon>Marchantiales</taxon>
        <taxon>Marchantiaceae</taxon>
        <taxon>Marchantia</taxon>
    </lineage>
</organism>
<dbReference type="Gene3D" id="3.30.70.100">
    <property type="match status" value="1"/>
</dbReference>
<comment type="caution">
    <text evidence="3">The sequence shown here is derived from an EMBL/GenBank/DDBJ whole genome shotgun (WGS) entry which is preliminary data.</text>
</comment>
<dbReference type="Pfam" id="PF00403">
    <property type="entry name" value="HMA"/>
    <property type="match status" value="1"/>
</dbReference>
<dbReference type="CDD" id="cd00371">
    <property type="entry name" value="HMA"/>
    <property type="match status" value="1"/>
</dbReference>
<dbReference type="InterPro" id="IPR006121">
    <property type="entry name" value="HMA_dom"/>
</dbReference>
<keyword evidence="1" id="KW-0479">Metal-binding</keyword>
<name>A0A176W978_MARPO</name>
<evidence type="ECO:0000256" key="1">
    <source>
        <dbReference type="ARBA" id="ARBA00022723"/>
    </source>
</evidence>
<dbReference type="InterPro" id="IPR036163">
    <property type="entry name" value="HMA_dom_sf"/>
</dbReference>
<accession>A0A176W978</accession>
<dbReference type="EMBL" id="LVLJ01001434">
    <property type="protein sequence ID" value="OAE29660.1"/>
    <property type="molecule type" value="Genomic_DNA"/>
</dbReference>
<dbReference type="AlphaFoldDB" id="A0A176W978"/>
<evidence type="ECO:0000313" key="3">
    <source>
        <dbReference type="EMBL" id="OAE29660.1"/>
    </source>
</evidence>
<gene>
    <name evidence="3" type="ORF">AXG93_509s1120</name>
</gene>
<dbReference type="SUPFAM" id="SSF55008">
    <property type="entry name" value="HMA, heavy metal-associated domain"/>
    <property type="match status" value="1"/>
</dbReference>